<name>A0A7J6J2S3_COLFN</name>
<dbReference type="Proteomes" id="UP000011096">
    <property type="component" value="Unassembled WGS sequence"/>
</dbReference>
<keyword evidence="2" id="KW-0732">Signal</keyword>
<feature type="region of interest" description="Disordered" evidence="1">
    <location>
        <begin position="59"/>
        <end position="107"/>
    </location>
</feature>
<keyword evidence="4" id="KW-1185">Reference proteome</keyword>
<dbReference type="RefSeq" id="XP_031891995.1">
    <property type="nucleotide sequence ID" value="XM_032024346.1"/>
</dbReference>
<dbReference type="InParanoid" id="A0A7J6J2S3"/>
<gene>
    <name evidence="3" type="ORF">CGGC5_v008180</name>
</gene>
<feature type="compositionally biased region" description="Basic and acidic residues" evidence="1">
    <location>
        <begin position="76"/>
        <end position="86"/>
    </location>
</feature>
<sequence length="107" mass="11349">MKFTLVTFIAIVGAASAISVDAGLVKRQCIAKGGLCFTSIADTKKPCCGGLVCNNKPQPNTNICEPEPSPSSTAKRAREELQKRAEAPAAPQPRGMPQIPDNEPRWG</sequence>
<evidence type="ECO:0000313" key="3">
    <source>
        <dbReference type="EMBL" id="KAF4483796.1"/>
    </source>
</evidence>
<dbReference type="AlphaFoldDB" id="A0A7J6J2S3"/>
<reference evidence="3 4" key="1">
    <citation type="submission" date="2012-08" db="EMBL/GenBank/DDBJ databases">
        <authorList>
            <person name="Gan P.H.P."/>
            <person name="Ikeda K."/>
            <person name="Irieda H."/>
            <person name="Narusaka M."/>
            <person name="O'Connell R.J."/>
            <person name="Narusaka Y."/>
            <person name="Takano Y."/>
            <person name="Kubo Y."/>
            <person name="Shirasu K."/>
        </authorList>
    </citation>
    <scope>NUCLEOTIDE SEQUENCE [LARGE SCALE GENOMIC DNA]</scope>
    <source>
        <strain evidence="3 4">Nara gc5</strain>
    </source>
</reference>
<comment type="caution">
    <text evidence="3">The sequence shown here is derived from an EMBL/GenBank/DDBJ whole genome shotgun (WGS) entry which is preliminary data.</text>
</comment>
<accession>A0A7J6J2S3</accession>
<evidence type="ECO:0008006" key="5">
    <source>
        <dbReference type="Google" id="ProtNLM"/>
    </source>
</evidence>
<feature type="chain" id="PRO_5029504544" description="Ec20 protein" evidence="2">
    <location>
        <begin position="18"/>
        <end position="107"/>
    </location>
</feature>
<evidence type="ECO:0000256" key="1">
    <source>
        <dbReference type="SAM" id="MobiDB-lite"/>
    </source>
</evidence>
<organism evidence="3 4">
    <name type="scientific">Colletotrichum fructicola (strain Nara gc5)</name>
    <name type="common">Anthracnose fungus</name>
    <name type="synonym">Colletotrichum gloeosporioides (strain Nara gc5)</name>
    <dbReference type="NCBI Taxonomy" id="1213859"/>
    <lineage>
        <taxon>Eukaryota</taxon>
        <taxon>Fungi</taxon>
        <taxon>Dikarya</taxon>
        <taxon>Ascomycota</taxon>
        <taxon>Pezizomycotina</taxon>
        <taxon>Sordariomycetes</taxon>
        <taxon>Hypocreomycetidae</taxon>
        <taxon>Glomerellales</taxon>
        <taxon>Glomerellaceae</taxon>
        <taxon>Colletotrichum</taxon>
        <taxon>Colletotrichum gloeosporioides species complex</taxon>
    </lineage>
</organism>
<protein>
    <recommendedName>
        <fullName evidence="5">Ec20 protein</fullName>
    </recommendedName>
</protein>
<evidence type="ECO:0000256" key="2">
    <source>
        <dbReference type="SAM" id="SignalP"/>
    </source>
</evidence>
<evidence type="ECO:0000313" key="4">
    <source>
        <dbReference type="Proteomes" id="UP000011096"/>
    </source>
</evidence>
<feature type="signal peptide" evidence="2">
    <location>
        <begin position="1"/>
        <end position="17"/>
    </location>
</feature>
<dbReference type="EMBL" id="ANPB02000004">
    <property type="protein sequence ID" value="KAF4483796.1"/>
    <property type="molecule type" value="Genomic_DNA"/>
</dbReference>
<reference evidence="3 4" key="2">
    <citation type="submission" date="2020-04" db="EMBL/GenBank/DDBJ databases">
        <title>Genome sequencing and assembly of multiple isolates from the Colletotrichum gloeosporioides species complex.</title>
        <authorList>
            <person name="Gan P."/>
            <person name="Shirasu K."/>
        </authorList>
    </citation>
    <scope>NUCLEOTIDE SEQUENCE [LARGE SCALE GENOMIC DNA]</scope>
    <source>
        <strain evidence="3 4">Nara gc5</strain>
    </source>
</reference>
<dbReference type="GeneID" id="43608514"/>
<proteinExistence type="predicted"/>
<dbReference type="OrthoDB" id="4824095at2759"/>